<sequence length="382" mass="43664">MVLLLLLALAYILVEWYRPEPVSWSQTYINTDKIPYGTYALFELLNESFPGADVETVRVPAYNLFSDSTLTGNYLFIGPRFRTDEYDLEALLGFVGKGNTAFIAAGIFEQAFLDSLHIETETGVMPPDSLVRFVSPYLANERYSYPPLAPFTWFSGGDSLRSVKISEDLSGKANFIRVSHGQGNFYLHSQPAMFSNYYVLRNRGHEYAFRALSYLPLKPVLWDEYYKQGRVGSKSLLGIIGRYITLRWAWYLLLGGVILYIVFLGKRRQRVIPLVEPLKNTSLEFAGVVSSLYYNQRDFKDIALKKCGFFLEHLRNRYQEASEDPLADPGFVSRLSAKSGIEKASLEELFRSIAYVKVVDLITEAELHALNNRIEDFYKKRA</sequence>
<keyword evidence="1" id="KW-1133">Transmembrane helix</keyword>
<accession>A0A4R3KW34</accession>
<reference evidence="3 4" key="1">
    <citation type="submission" date="2019-03" db="EMBL/GenBank/DDBJ databases">
        <title>Genomic Encyclopedia of Type Strains, Phase IV (KMG-IV): sequencing the most valuable type-strain genomes for metagenomic binning, comparative biology and taxonomic classification.</title>
        <authorList>
            <person name="Goeker M."/>
        </authorList>
    </citation>
    <scope>NUCLEOTIDE SEQUENCE [LARGE SCALE GENOMIC DNA]</scope>
    <source>
        <strain evidence="3 4">DSM 21100</strain>
    </source>
</reference>
<protein>
    <submittedName>
        <fullName evidence="3">Uncharacterized protein DUF4350</fullName>
    </submittedName>
</protein>
<dbReference type="Pfam" id="PF14258">
    <property type="entry name" value="DUF4350"/>
    <property type="match status" value="1"/>
</dbReference>
<evidence type="ECO:0000256" key="1">
    <source>
        <dbReference type="SAM" id="Phobius"/>
    </source>
</evidence>
<dbReference type="AlphaFoldDB" id="A0A4R3KW34"/>
<organism evidence="3 4">
    <name type="scientific">Anseongella ginsenosidimutans</name>
    <dbReference type="NCBI Taxonomy" id="496056"/>
    <lineage>
        <taxon>Bacteria</taxon>
        <taxon>Pseudomonadati</taxon>
        <taxon>Bacteroidota</taxon>
        <taxon>Sphingobacteriia</taxon>
        <taxon>Sphingobacteriales</taxon>
        <taxon>Sphingobacteriaceae</taxon>
        <taxon>Anseongella</taxon>
    </lineage>
</organism>
<keyword evidence="1" id="KW-0812">Transmembrane</keyword>
<keyword evidence="4" id="KW-1185">Reference proteome</keyword>
<feature type="transmembrane region" description="Helical" evidence="1">
    <location>
        <begin position="248"/>
        <end position="265"/>
    </location>
</feature>
<proteinExistence type="predicted"/>
<evidence type="ECO:0000313" key="3">
    <source>
        <dbReference type="EMBL" id="TCS89174.1"/>
    </source>
</evidence>
<dbReference type="EMBL" id="SMAD01000002">
    <property type="protein sequence ID" value="TCS89174.1"/>
    <property type="molecule type" value="Genomic_DNA"/>
</dbReference>
<feature type="domain" description="DUF4350" evidence="2">
    <location>
        <begin position="32"/>
        <end position="209"/>
    </location>
</feature>
<dbReference type="InterPro" id="IPR025646">
    <property type="entry name" value="DUF4350"/>
</dbReference>
<comment type="caution">
    <text evidence="3">The sequence shown here is derived from an EMBL/GenBank/DDBJ whole genome shotgun (WGS) entry which is preliminary data.</text>
</comment>
<keyword evidence="1" id="KW-0472">Membrane</keyword>
<evidence type="ECO:0000313" key="4">
    <source>
        <dbReference type="Proteomes" id="UP000295807"/>
    </source>
</evidence>
<gene>
    <name evidence="3" type="ORF">EDD80_102368</name>
</gene>
<evidence type="ECO:0000259" key="2">
    <source>
        <dbReference type="Pfam" id="PF14258"/>
    </source>
</evidence>
<name>A0A4R3KW34_9SPHI</name>
<dbReference type="Proteomes" id="UP000295807">
    <property type="component" value="Unassembled WGS sequence"/>
</dbReference>